<dbReference type="PANTHER" id="PTHR43157">
    <property type="entry name" value="PHOSPHATIDYLINOSITOL-GLYCAN BIOSYNTHESIS CLASS F PROTEIN-RELATED"/>
    <property type="match status" value="1"/>
</dbReference>
<reference evidence="5" key="1">
    <citation type="submission" date="2025-08" db="UniProtKB">
        <authorList>
            <consortium name="RefSeq"/>
        </authorList>
    </citation>
    <scope>IDENTIFICATION</scope>
    <source>
        <tissue evidence="5">Whole organism</tissue>
    </source>
</reference>
<proteinExistence type="inferred from homology"/>
<dbReference type="OrthoDB" id="191139at2759"/>
<protein>
    <submittedName>
        <fullName evidence="5">Retinol dehydrogenase 13</fullName>
    </submittedName>
</protein>
<dbReference type="GO" id="GO:0016491">
    <property type="term" value="F:oxidoreductase activity"/>
    <property type="evidence" value="ECO:0007669"/>
    <property type="project" value="UniProtKB-KW"/>
</dbReference>
<accession>A0A8B7P1A4</accession>
<keyword evidence="3" id="KW-0472">Membrane</keyword>
<dbReference type="SUPFAM" id="SSF51735">
    <property type="entry name" value="NAD(P)-binding Rossmann-fold domains"/>
    <property type="match status" value="1"/>
</dbReference>
<dbReference type="Pfam" id="PF00106">
    <property type="entry name" value="adh_short"/>
    <property type="match status" value="1"/>
</dbReference>
<evidence type="ECO:0000313" key="4">
    <source>
        <dbReference type="Proteomes" id="UP000694843"/>
    </source>
</evidence>
<dbReference type="AlphaFoldDB" id="A0A8B7P1A4"/>
<keyword evidence="1" id="KW-0560">Oxidoreductase</keyword>
<evidence type="ECO:0000256" key="3">
    <source>
        <dbReference type="SAM" id="Phobius"/>
    </source>
</evidence>
<organism evidence="4 5">
    <name type="scientific">Hyalella azteca</name>
    <name type="common">Amphipod</name>
    <dbReference type="NCBI Taxonomy" id="294128"/>
    <lineage>
        <taxon>Eukaryota</taxon>
        <taxon>Metazoa</taxon>
        <taxon>Ecdysozoa</taxon>
        <taxon>Arthropoda</taxon>
        <taxon>Crustacea</taxon>
        <taxon>Multicrustacea</taxon>
        <taxon>Malacostraca</taxon>
        <taxon>Eumalacostraca</taxon>
        <taxon>Peracarida</taxon>
        <taxon>Amphipoda</taxon>
        <taxon>Senticaudata</taxon>
        <taxon>Talitrida</taxon>
        <taxon>Talitroidea</taxon>
        <taxon>Hyalellidae</taxon>
        <taxon>Hyalella</taxon>
    </lineage>
</organism>
<keyword evidence="4" id="KW-1185">Reference proteome</keyword>
<keyword evidence="3" id="KW-1133">Transmembrane helix</keyword>
<dbReference type="RefSeq" id="XP_018019792.1">
    <property type="nucleotide sequence ID" value="XM_018164303.1"/>
</dbReference>
<dbReference type="InterPro" id="IPR002347">
    <property type="entry name" value="SDR_fam"/>
</dbReference>
<comment type="similarity">
    <text evidence="2">Belongs to the short-chain dehydrogenases/reductases (SDR) family.</text>
</comment>
<dbReference type="KEGG" id="hazt:108676250"/>
<evidence type="ECO:0000256" key="2">
    <source>
        <dbReference type="RuleBase" id="RU000363"/>
    </source>
</evidence>
<dbReference type="InterPro" id="IPR036291">
    <property type="entry name" value="NAD(P)-bd_dom_sf"/>
</dbReference>
<dbReference type="Proteomes" id="UP000694843">
    <property type="component" value="Unplaced"/>
</dbReference>
<gene>
    <name evidence="5" type="primary">LOC108676250</name>
</gene>
<dbReference type="PANTHER" id="PTHR43157:SF31">
    <property type="entry name" value="PHOSPHATIDYLINOSITOL-GLYCAN BIOSYNTHESIS CLASS F PROTEIN"/>
    <property type="match status" value="1"/>
</dbReference>
<sequence length="270" mass="29675">METWLIALLSVIGALLLLFIVLPVMIGIIYRARSRRCPKDVMVTGKTVIVTGPTAGIGRVTAHEMAKRGARVILACRNTRKAEPIAEQIKKETNNDDVVIRHLDLSDLTSVRKFAEEINCQEEAVHILINNAGILSPDKKKLSPQGFEITLATNHLGPFLLTNLLLDKIKASAPSRIVNVSSLGYAANVLYLDDLNLEKTAYGVYRAYCQSKLCNILFTKELAVRLQGTGVTTNCLHPGYVYTDIFDRGEGPAAGLNFRNLSPRVMGRVS</sequence>
<dbReference type="Gene3D" id="3.40.50.720">
    <property type="entry name" value="NAD(P)-binding Rossmann-like Domain"/>
    <property type="match status" value="1"/>
</dbReference>
<dbReference type="PRINTS" id="PR00081">
    <property type="entry name" value="GDHRDH"/>
</dbReference>
<dbReference type="PRINTS" id="PR00080">
    <property type="entry name" value="SDRFAMILY"/>
</dbReference>
<name>A0A8B7P1A4_HYAAZ</name>
<keyword evidence="3" id="KW-0812">Transmembrane</keyword>
<dbReference type="GeneID" id="108676250"/>
<dbReference type="CDD" id="cd05327">
    <property type="entry name" value="retinol-DH_like_SDR_c_like"/>
    <property type="match status" value="1"/>
</dbReference>
<evidence type="ECO:0000313" key="5">
    <source>
        <dbReference type="RefSeq" id="XP_018019792.1"/>
    </source>
</evidence>
<feature type="transmembrane region" description="Helical" evidence="3">
    <location>
        <begin position="6"/>
        <end position="30"/>
    </location>
</feature>
<evidence type="ECO:0000256" key="1">
    <source>
        <dbReference type="ARBA" id="ARBA00023002"/>
    </source>
</evidence>